<evidence type="ECO:0000256" key="12">
    <source>
        <dbReference type="ARBA" id="ARBA00034000"/>
    </source>
</evidence>
<dbReference type="PANTHER" id="PTHR21581">
    <property type="entry name" value="D-ALANYL-D-ALANINE CARBOXYPEPTIDASE"/>
    <property type="match status" value="1"/>
</dbReference>
<dbReference type="SUPFAM" id="SSF69189">
    <property type="entry name" value="Penicillin-binding protein associated domain"/>
    <property type="match status" value="1"/>
</dbReference>
<evidence type="ECO:0000256" key="13">
    <source>
        <dbReference type="RuleBase" id="RU004016"/>
    </source>
</evidence>
<reference evidence="15 16" key="1">
    <citation type="submission" date="2018-01" db="EMBL/GenBank/DDBJ databases">
        <title>Genomic Encyclopedia of Archaeal and Bacterial Type Strains, Phase II (KMG-II): from individual species to whole genera.</title>
        <authorList>
            <person name="Goeker M."/>
        </authorList>
    </citation>
    <scope>NUCLEOTIDE SEQUENCE [LARGE SCALE GENOMIC DNA]</scope>
    <source>
        <strain evidence="15 16">DSM 17023</strain>
    </source>
</reference>
<evidence type="ECO:0000256" key="11">
    <source>
        <dbReference type="ARBA" id="ARBA00023316"/>
    </source>
</evidence>
<dbReference type="Pfam" id="PF07943">
    <property type="entry name" value="PBP5_C"/>
    <property type="match status" value="1"/>
</dbReference>
<evidence type="ECO:0000256" key="4">
    <source>
        <dbReference type="ARBA" id="ARBA00012448"/>
    </source>
</evidence>
<dbReference type="GO" id="GO:0006508">
    <property type="term" value="P:proteolysis"/>
    <property type="evidence" value="ECO:0007669"/>
    <property type="project" value="UniProtKB-KW"/>
</dbReference>
<name>A0A2S3UQN0_9HYPH</name>
<dbReference type="OrthoDB" id="9795979at2"/>
<dbReference type="InterPro" id="IPR037167">
    <property type="entry name" value="Peptidase_S11_C_sf"/>
</dbReference>
<dbReference type="AlphaFoldDB" id="A0A2S3UQN0"/>
<comment type="catalytic activity">
    <reaction evidence="12">
        <text>Preferential cleavage: (Ac)2-L-Lys-D-Ala-|-D-Ala. Also transpeptidation of peptidyl-alanyl moieties that are N-acyl substituents of D-alanine.</text>
        <dbReference type="EC" id="3.4.16.4"/>
    </reaction>
</comment>
<evidence type="ECO:0000256" key="8">
    <source>
        <dbReference type="ARBA" id="ARBA00022801"/>
    </source>
</evidence>
<dbReference type="GO" id="GO:0009002">
    <property type="term" value="F:serine-type D-Ala-D-Ala carboxypeptidase activity"/>
    <property type="evidence" value="ECO:0007669"/>
    <property type="project" value="UniProtKB-EC"/>
</dbReference>
<dbReference type="InterPro" id="IPR001967">
    <property type="entry name" value="Peptidase_S11_N"/>
</dbReference>
<keyword evidence="5 15" id="KW-0121">Carboxypeptidase</keyword>
<dbReference type="InterPro" id="IPR015956">
    <property type="entry name" value="Peniciliin-bd_prot_C_sf"/>
</dbReference>
<dbReference type="Gene3D" id="3.40.710.10">
    <property type="entry name" value="DD-peptidase/beta-lactamase superfamily"/>
    <property type="match status" value="1"/>
</dbReference>
<dbReference type="GO" id="GO:0071555">
    <property type="term" value="P:cell wall organization"/>
    <property type="evidence" value="ECO:0007669"/>
    <property type="project" value="UniProtKB-KW"/>
</dbReference>
<dbReference type="UniPathway" id="UPA00219"/>
<dbReference type="InterPro" id="IPR018044">
    <property type="entry name" value="Peptidase_S11"/>
</dbReference>
<evidence type="ECO:0000313" key="16">
    <source>
        <dbReference type="Proteomes" id="UP000236959"/>
    </source>
</evidence>
<feature type="domain" description="Peptidase S11 D-Ala-D-Ala carboxypeptidase A C-terminal" evidence="14">
    <location>
        <begin position="295"/>
        <end position="385"/>
    </location>
</feature>
<evidence type="ECO:0000256" key="10">
    <source>
        <dbReference type="ARBA" id="ARBA00022984"/>
    </source>
</evidence>
<dbReference type="SUPFAM" id="SSF56601">
    <property type="entry name" value="beta-lactamase/transpeptidase-like"/>
    <property type="match status" value="1"/>
</dbReference>
<dbReference type="Proteomes" id="UP000236959">
    <property type="component" value="Unassembled WGS sequence"/>
</dbReference>
<evidence type="ECO:0000259" key="14">
    <source>
        <dbReference type="SMART" id="SM00936"/>
    </source>
</evidence>
<keyword evidence="11" id="KW-0961">Cell wall biogenesis/degradation</keyword>
<dbReference type="PANTHER" id="PTHR21581:SF6">
    <property type="entry name" value="TRAFFICKING PROTEIN PARTICLE COMPLEX SUBUNIT 12"/>
    <property type="match status" value="1"/>
</dbReference>
<keyword evidence="7" id="KW-0732">Signal</keyword>
<evidence type="ECO:0000313" key="15">
    <source>
        <dbReference type="EMBL" id="POF30017.1"/>
    </source>
</evidence>
<evidence type="ECO:0000256" key="3">
    <source>
        <dbReference type="ARBA" id="ARBA00007164"/>
    </source>
</evidence>
<gene>
    <name evidence="15" type="ORF">CLV41_10743</name>
</gene>
<organism evidence="15 16">
    <name type="scientific">Roseibium marinum</name>
    <dbReference type="NCBI Taxonomy" id="281252"/>
    <lineage>
        <taxon>Bacteria</taxon>
        <taxon>Pseudomonadati</taxon>
        <taxon>Pseudomonadota</taxon>
        <taxon>Alphaproteobacteria</taxon>
        <taxon>Hyphomicrobiales</taxon>
        <taxon>Stappiaceae</taxon>
        <taxon>Roseibium</taxon>
    </lineage>
</organism>
<comment type="similarity">
    <text evidence="3 13">Belongs to the peptidase S11 family.</text>
</comment>
<dbReference type="GO" id="GO:0008360">
    <property type="term" value="P:regulation of cell shape"/>
    <property type="evidence" value="ECO:0007669"/>
    <property type="project" value="UniProtKB-KW"/>
</dbReference>
<dbReference type="GO" id="GO:0009252">
    <property type="term" value="P:peptidoglycan biosynthetic process"/>
    <property type="evidence" value="ECO:0007669"/>
    <property type="project" value="UniProtKB-UniPathway"/>
</dbReference>
<keyword evidence="8" id="KW-0378">Hydrolase</keyword>
<keyword evidence="16" id="KW-1185">Reference proteome</keyword>
<dbReference type="EC" id="3.4.16.4" evidence="4"/>
<comment type="function">
    <text evidence="1">Removes C-terminal D-alanyl residues from sugar-peptide cell wall precursors.</text>
</comment>
<protein>
    <recommendedName>
        <fullName evidence="4">serine-type D-Ala-D-Ala carboxypeptidase</fullName>
        <ecNumber evidence="4">3.4.16.4</ecNumber>
    </recommendedName>
</protein>
<keyword evidence="9" id="KW-0133">Cell shape</keyword>
<dbReference type="PRINTS" id="PR00725">
    <property type="entry name" value="DADACBPTASE1"/>
</dbReference>
<proteinExistence type="inferred from homology"/>
<dbReference type="RefSeq" id="WP_103223412.1">
    <property type="nucleotide sequence ID" value="NZ_PPCN01000007.1"/>
</dbReference>
<dbReference type="Pfam" id="PF00768">
    <property type="entry name" value="Peptidase_S11"/>
    <property type="match status" value="1"/>
</dbReference>
<dbReference type="InterPro" id="IPR012338">
    <property type="entry name" value="Beta-lactam/transpept-like"/>
</dbReference>
<evidence type="ECO:0000256" key="6">
    <source>
        <dbReference type="ARBA" id="ARBA00022670"/>
    </source>
</evidence>
<comment type="pathway">
    <text evidence="2">Cell wall biogenesis; peptidoglycan biosynthesis.</text>
</comment>
<accession>A0A2S3UQN0</accession>
<keyword evidence="10" id="KW-0573">Peptidoglycan synthesis</keyword>
<dbReference type="Gene3D" id="2.60.410.10">
    <property type="entry name" value="D-Ala-D-Ala carboxypeptidase, C-terminal domain"/>
    <property type="match status" value="1"/>
</dbReference>
<evidence type="ECO:0000256" key="5">
    <source>
        <dbReference type="ARBA" id="ARBA00022645"/>
    </source>
</evidence>
<keyword evidence="6" id="KW-0645">Protease</keyword>
<evidence type="ECO:0000256" key="2">
    <source>
        <dbReference type="ARBA" id="ARBA00004752"/>
    </source>
</evidence>
<dbReference type="EMBL" id="PPCN01000007">
    <property type="protein sequence ID" value="POF30017.1"/>
    <property type="molecule type" value="Genomic_DNA"/>
</dbReference>
<dbReference type="InterPro" id="IPR012907">
    <property type="entry name" value="Peptidase_S11_C"/>
</dbReference>
<evidence type="ECO:0000256" key="9">
    <source>
        <dbReference type="ARBA" id="ARBA00022960"/>
    </source>
</evidence>
<comment type="caution">
    <text evidence="15">The sequence shown here is derived from an EMBL/GenBank/DDBJ whole genome shotgun (WGS) entry which is preliminary data.</text>
</comment>
<evidence type="ECO:0000256" key="1">
    <source>
        <dbReference type="ARBA" id="ARBA00003217"/>
    </source>
</evidence>
<sequence length="405" mass="43574">MRSARSGNLLKKSRRVSFGTFLQIIAVAGLAAFGPEQIPALNAAEAIATKAPKAFLYEPSSGTILYAKAPDEPFAPGSLAKVMTAATVFQALKDGEMRPDQLCKVSEHAWRTGGAPSRRSTMFAAIKSEIAVNDLLKGLLVHNANDAAIVLAECLDGSEDAFAERMTRLARSIGMTNSQFSNPTGNEDKPARTTVRDQTRLAEYILESHPEHYPLFSLPEFTWNKIFQRNKNPLLGEIRNLDGLGGGSDPTDGYAGLGSVERNGRRVIAAVAGLTSDKHRLQTLQEVIEGAWEFFAVQTLFSTGDVVAEGRVFGGTKSTVPLVARKDVDVLLARGGTLDYRIRVVYEGPLVAPLSKDMPAGELQVIGKDGIVYRTPLVTGATIAQGTLFGRAVDGLQELLFGWIG</sequence>
<evidence type="ECO:0000256" key="7">
    <source>
        <dbReference type="ARBA" id="ARBA00022729"/>
    </source>
</evidence>
<dbReference type="SMART" id="SM00936">
    <property type="entry name" value="PBP5_C"/>
    <property type="match status" value="1"/>
</dbReference>